<proteinExistence type="predicted"/>
<dbReference type="AlphaFoldDB" id="A0A345VM83"/>
<dbReference type="RefSeq" id="WP_115130811.1">
    <property type="nucleotide sequence ID" value="NZ_CP022601.1"/>
</dbReference>
<accession>A0A345VM83</accession>
<organism evidence="1 2">
    <name type="scientific">Streptococcus pluranimalium</name>
    <dbReference type="NCBI Taxonomy" id="82348"/>
    <lineage>
        <taxon>Bacteria</taxon>
        <taxon>Bacillati</taxon>
        <taxon>Bacillota</taxon>
        <taxon>Bacilli</taxon>
        <taxon>Lactobacillales</taxon>
        <taxon>Streptococcaceae</taxon>
        <taxon>Streptococcus</taxon>
    </lineage>
</organism>
<gene>
    <name evidence="1" type="ORF">Sp14A_19480</name>
</gene>
<protein>
    <submittedName>
        <fullName evidence="1">Uncharacterized protein</fullName>
    </submittedName>
</protein>
<evidence type="ECO:0000313" key="1">
    <source>
        <dbReference type="EMBL" id="AXJ13835.1"/>
    </source>
</evidence>
<evidence type="ECO:0000313" key="2">
    <source>
        <dbReference type="Proteomes" id="UP000255411"/>
    </source>
</evidence>
<dbReference type="EMBL" id="CP022601">
    <property type="protein sequence ID" value="AXJ13835.1"/>
    <property type="molecule type" value="Genomic_DNA"/>
</dbReference>
<sequence>MTVLTEQQLRILLYNKTLKKHSDYFIEDNVVVTPSAVTFAREHQIQLIKGSPQKEHRIGDSDSNYRDIELYKIIEICSMLHSIRETLVLDDFQLIGCHLMDYKKELFQLSVHRTQKKQSMPEVYDDLEVVNFLDETLNYPIILISLKLANLSLVTSKQVEIVETILTILMKYR</sequence>
<name>A0A345VM83_9STRE</name>
<reference evidence="1 2" key="1">
    <citation type="submission" date="2017-07" db="EMBL/GenBank/DDBJ databases">
        <title>Streptococcus pluranimalium as cause of bovine abortion.</title>
        <authorList>
            <person name="Rodriguez Campos S."/>
            <person name="Gobeli Brawand S."/>
            <person name="Brodard I."/>
            <person name="Rychener L."/>
            <person name="Perreten V."/>
        </authorList>
    </citation>
    <scope>NUCLEOTIDE SEQUENCE [LARGE SCALE GENOMIC DNA]</scope>
    <source>
        <strain evidence="1 2">14A0014</strain>
    </source>
</reference>
<dbReference type="Proteomes" id="UP000255411">
    <property type="component" value="Chromosome"/>
</dbReference>